<dbReference type="Proteomes" id="UP000009872">
    <property type="component" value="Unassembled WGS sequence"/>
</dbReference>
<accession>K9E1Z9</accession>
<dbReference type="EMBL" id="ADLF01000009">
    <property type="protein sequence ID" value="EKU91144.1"/>
    <property type="molecule type" value="Genomic_DNA"/>
</dbReference>
<reference evidence="1 2" key="1">
    <citation type="submission" date="2012-09" db="EMBL/GenBank/DDBJ databases">
        <title>The Genome Sequence of Bacteroides oleiciplenus YIT 12058.</title>
        <authorList>
            <consortium name="The Broad Institute Genome Sequencing Platform"/>
            <person name="Earl A."/>
            <person name="Ward D."/>
            <person name="Feldgarden M."/>
            <person name="Gevers D."/>
            <person name="Morotomi M."/>
            <person name="Walker B."/>
            <person name="Young S.K."/>
            <person name="Zeng Q."/>
            <person name="Gargeya S."/>
            <person name="Fitzgerald M."/>
            <person name="Haas B."/>
            <person name="Abouelleil A."/>
            <person name="Alvarado L."/>
            <person name="Arachchi H.M."/>
            <person name="Berlin A.M."/>
            <person name="Chapman S.B."/>
            <person name="Goldberg J."/>
            <person name="Griggs A."/>
            <person name="Gujja S."/>
            <person name="Hansen M."/>
            <person name="Howarth C."/>
            <person name="Imamovic A."/>
            <person name="Larimer J."/>
            <person name="McCowen C."/>
            <person name="Montmayeur A."/>
            <person name="Murphy C."/>
            <person name="Neiman D."/>
            <person name="Pearson M."/>
            <person name="Priest M."/>
            <person name="Roberts A."/>
            <person name="Saif S."/>
            <person name="Shea T."/>
            <person name="Sisk P."/>
            <person name="Sykes S."/>
            <person name="Wortman J."/>
            <person name="Nusbaum C."/>
            <person name="Birren B."/>
        </authorList>
    </citation>
    <scope>NUCLEOTIDE SEQUENCE [LARGE SCALE GENOMIC DNA]</scope>
    <source>
        <strain evidence="1 2">YIT 12058</strain>
    </source>
</reference>
<proteinExistence type="predicted"/>
<name>K9E1Z9_9BACE</name>
<dbReference type="STRING" id="742727.HMPREF9447_02562"/>
<dbReference type="eggNOG" id="COG3209">
    <property type="taxonomic scope" value="Bacteria"/>
</dbReference>
<dbReference type="Gene3D" id="2.180.10.10">
    <property type="entry name" value="RHS repeat-associated core"/>
    <property type="match status" value="1"/>
</dbReference>
<keyword evidence="2" id="KW-1185">Reference proteome</keyword>
<evidence type="ECO:0008006" key="3">
    <source>
        <dbReference type="Google" id="ProtNLM"/>
    </source>
</evidence>
<organism evidence="1 2">
    <name type="scientific">Bacteroides oleiciplenus YIT 12058</name>
    <dbReference type="NCBI Taxonomy" id="742727"/>
    <lineage>
        <taxon>Bacteria</taxon>
        <taxon>Pseudomonadati</taxon>
        <taxon>Bacteroidota</taxon>
        <taxon>Bacteroidia</taxon>
        <taxon>Bacteroidales</taxon>
        <taxon>Bacteroidaceae</taxon>
        <taxon>Bacteroides</taxon>
    </lineage>
</organism>
<dbReference type="PATRIC" id="fig|742727.4.peg.2620"/>
<protein>
    <recommendedName>
        <fullName evidence="3">YD repeat (Two copies)</fullName>
    </recommendedName>
</protein>
<evidence type="ECO:0000313" key="1">
    <source>
        <dbReference type="EMBL" id="EKU91144.1"/>
    </source>
</evidence>
<gene>
    <name evidence="1" type="ORF">HMPREF9447_02562</name>
</gene>
<dbReference type="HOGENOM" id="CLU_1393901_0_0_10"/>
<comment type="caution">
    <text evidence="1">The sequence shown here is derived from an EMBL/GenBank/DDBJ whole genome shotgun (WGS) entry which is preliminary data.</text>
</comment>
<sequence length="195" mass="21638">MQILTFKNADYKKWDEDDRENLLTTKCQLGSGDGVTLATCTYDDLGHLKTKAPHGDGTNRLTYSYNLRGWLTGISGNKFLQSLYYTDGSGTPRCNGNISSMTWKAGNETTIRGYRFTYDGLNRMLDATYGESTAIGTNANRFTEKVTGYDKNGNILGLQRYGQTGASSYGLIDNLTFTLDGKANAYRRCCHSFSL</sequence>
<evidence type="ECO:0000313" key="2">
    <source>
        <dbReference type="Proteomes" id="UP000009872"/>
    </source>
</evidence>
<dbReference type="AlphaFoldDB" id="K9E1Z9"/>